<evidence type="ECO:0000313" key="2">
    <source>
        <dbReference type="Proteomes" id="UP000218263"/>
    </source>
</evidence>
<proteinExistence type="predicted"/>
<organism evidence="1 2">
    <name type="scientific">Mucilaginibacter gotjawali</name>
    <dbReference type="NCBI Taxonomy" id="1550579"/>
    <lineage>
        <taxon>Bacteria</taxon>
        <taxon>Pseudomonadati</taxon>
        <taxon>Bacteroidota</taxon>
        <taxon>Sphingobacteriia</taxon>
        <taxon>Sphingobacteriales</taxon>
        <taxon>Sphingobacteriaceae</taxon>
        <taxon>Mucilaginibacter</taxon>
    </lineage>
</organism>
<dbReference type="KEGG" id="mgot:MgSA37_03512"/>
<dbReference type="RefSeq" id="WP_157750610.1">
    <property type="nucleotide sequence ID" value="NZ_AP017313.1"/>
</dbReference>
<dbReference type="OrthoDB" id="786268at2"/>
<sequence length="359" mass="40611">MKKTLIACLSAALLLGVCMVSAQTKVKVKVKTTTRHDGDRWGFGGNHVPGTWVAYIEDAKVHIEFTGEDWNTGRSFSLSELGTLPEGNEGTFKVTREAGIVTFKGQFEGGKGRGFYSFAENPTFKSYLEQKGYSALDKQLMLDIFFTNINKGYFDFLKEQGYSAVNNENLKDLAQQDLNRKVLEDYFGLFKSESWGHPPLDKIVELREHGVNARFVNSFHTMGFKQNIPLDNALELRDHGVTPEFITSIQKMGYEKITLDRAVELRDHGVNPEFIHSIQELGYKDITLEKAQELRDHGVNPEFIRSIIELGFKNLTLDKAQELRDHGVNAAFIKKARGKGVKVETLDDYIRLKDTGFND</sequence>
<gene>
    <name evidence="1" type="ORF">MgSA37_03512</name>
</gene>
<reference evidence="1 2" key="1">
    <citation type="submission" date="2015-12" db="EMBL/GenBank/DDBJ databases">
        <title>Genome sequence of Mucilaginibacter gotjawali.</title>
        <authorList>
            <person name="Lee J.S."/>
            <person name="Lee K.C."/>
            <person name="Kim K.K."/>
            <person name="Lee B.W."/>
        </authorList>
    </citation>
    <scope>NUCLEOTIDE SEQUENCE [LARGE SCALE GENOMIC DNA]</scope>
    <source>
        <strain evidence="1 2">SA3-7</strain>
    </source>
</reference>
<dbReference type="Proteomes" id="UP000218263">
    <property type="component" value="Chromosome"/>
</dbReference>
<name>A0A110B3F2_9SPHI</name>
<accession>A0A110B3F2</accession>
<dbReference type="EMBL" id="AP017313">
    <property type="protein sequence ID" value="BAU55330.1"/>
    <property type="molecule type" value="Genomic_DNA"/>
</dbReference>
<protein>
    <submittedName>
        <fullName evidence="1">Uncharacterized protein</fullName>
    </submittedName>
</protein>
<evidence type="ECO:0000313" key="1">
    <source>
        <dbReference type="EMBL" id="BAU55330.1"/>
    </source>
</evidence>
<dbReference type="AlphaFoldDB" id="A0A110B3F2"/>
<keyword evidence="2" id="KW-1185">Reference proteome</keyword>